<dbReference type="AlphaFoldDB" id="A0A8H5H6Z0"/>
<sequence length="417" mass="44228">MSLTPVFLSASTQTKSGLFKDTRDTNSRRQRHKDGRLLKGGIGLTTGLGWSDSEDEGAPSALTRRISSLNLTKQPSSASLNGGRARSKSYGNLRTSASMSSVSRPSTRASSTRASTFSSGSGPLSRSYSSRALNMDLDEVDEIGEFGEINTTQSQGKTTIPPSSWLGTNRASTTHSTSNLIVKTSGTSFKGGDRTPNRITRSISETSMRSSVSEAAVRADDYTLTPSSTSSSLSIPFPATPRDGDPLDTPTPSRSNLGLSRLDLDKGLPSLPNPKTGSIRRPSGPNSIKKSSLKKPSASYSSHPLPFDRHNSSTQSLTSMHTASTRSLKQLQLPRQQLTMSVNGQLPVPVPGVGSRPTTSPTTLSSPPTPTSPGYSASDPAKPKSRVGTGMAYRNSPSSSSRMRMPSTKMPVVDLKF</sequence>
<dbReference type="EMBL" id="JAACJN010000081">
    <property type="protein sequence ID" value="KAF5377801.1"/>
    <property type="molecule type" value="Genomic_DNA"/>
</dbReference>
<evidence type="ECO:0000313" key="2">
    <source>
        <dbReference type="EMBL" id="KAF5377801.1"/>
    </source>
</evidence>
<feature type="compositionally biased region" description="Low complexity" evidence="1">
    <location>
        <begin position="287"/>
        <end position="302"/>
    </location>
</feature>
<gene>
    <name evidence="2" type="ORF">D9757_008097</name>
</gene>
<feature type="compositionally biased region" description="Low complexity" evidence="1">
    <location>
        <begin position="396"/>
        <end position="407"/>
    </location>
</feature>
<feature type="compositionally biased region" description="Polar residues" evidence="1">
    <location>
        <begin position="312"/>
        <end position="326"/>
    </location>
</feature>
<protein>
    <submittedName>
        <fullName evidence="2">Uncharacterized protein</fullName>
    </submittedName>
</protein>
<comment type="caution">
    <text evidence="2">The sequence shown here is derived from an EMBL/GenBank/DDBJ whole genome shotgun (WGS) entry which is preliminary data.</text>
</comment>
<keyword evidence="3" id="KW-1185">Reference proteome</keyword>
<reference evidence="2 3" key="1">
    <citation type="journal article" date="2020" name="ISME J.">
        <title>Uncovering the hidden diversity of litter-decomposition mechanisms in mushroom-forming fungi.</title>
        <authorList>
            <person name="Floudas D."/>
            <person name="Bentzer J."/>
            <person name="Ahren D."/>
            <person name="Johansson T."/>
            <person name="Persson P."/>
            <person name="Tunlid A."/>
        </authorList>
    </citation>
    <scope>NUCLEOTIDE SEQUENCE [LARGE SCALE GENOMIC DNA]</scope>
    <source>
        <strain evidence="2 3">CBS 406.79</strain>
    </source>
</reference>
<feature type="compositionally biased region" description="Basic and acidic residues" evidence="1">
    <location>
        <begin position="18"/>
        <end position="27"/>
    </location>
</feature>
<feature type="compositionally biased region" description="Low complexity" evidence="1">
    <location>
        <begin position="94"/>
        <end position="128"/>
    </location>
</feature>
<feature type="region of interest" description="Disordered" evidence="1">
    <location>
        <begin position="73"/>
        <end position="128"/>
    </location>
</feature>
<feature type="region of interest" description="Disordered" evidence="1">
    <location>
        <begin position="342"/>
        <end position="417"/>
    </location>
</feature>
<organism evidence="2 3">
    <name type="scientific">Collybiopsis confluens</name>
    <dbReference type="NCBI Taxonomy" id="2823264"/>
    <lineage>
        <taxon>Eukaryota</taxon>
        <taxon>Fungi</taxon>
        <taxon>Dikarya</taxon>
        <taxon>Basidiomycota</taxon>
        <taxon>Agaricomycotina</taxon>
        <taxon>Agaricomycetes</taxon>
        <taxon>Agaricomycetidae</taxon>
        <taxon>Agaricales</taxon>
        <taxon>Marasmiineae</taxon>
        <taxon>Omphalotaceae</taxon>
        <taxon>Collybiopsis</taxon>
    </lineage>
</organism>
<feature type="compositionally biased region" description="Low complexity" evidence="1">
    <location>
        <begin position="223"/>
        <end position="234"/>
    </location>
</feature>
<evidence type="ECO:0000313" key="3">
    <source>
        <dbReference type="Proteomes" id="UP000518752"/>
    </source>
</evidence>
<feature type="region of interest" description="Disordered" evidence="1">
    <location>
        <begin position="223"/>
        <end position="326"/>
    </location>
</feature>
<proteinExistence type="predicted"/>
<feature type="region of interest" description="Disordered" evidence="1">
    <location>
        <begin position="14"/>
        <end position="59"/>
    </location>
</feature>
<accession>A0A8H5H6Z0</accession>
<feature type="compositionally biased region" description="Low complexity" evidence="1">
    <location>
        <begin position="357"/>
        <end position="366"/>
    </location>
</feature>
<dbReference type="Proteomes" id="UP000518752">
    <property type="component" value="Unassembled WGS sequence"/>
</dbReference>
<evidence type="ECO:0000256" key="1">
    <source>
        <dbReference type="SAM" id="MobiDB-lite"/>
    </source>
</evidence>
<name>A0A8H5H6Z0_9AGAR</name>
<feature type="region of interest" description="Disordered" evidence="1">
    <location>
        <begin position="152"/>
        <end position="172"/>
    </location>
</feature>
<dbReference type="OrthoDB" id="3064136at2759"/>